<dbReference type="InterPro" id="IPR001173">
    <property type="entry name" value="Glyco_trans_2-like"/>
</dbReference>
<sequence>MASIIACTMRPEYMDNIFANYERQEWHNKEMIVILNKDSMNLKKWRKKAKEYENVRVYKLPEKFTLGKCLNWAIARAKGSFIAKFDDDDYYGAHYLKESIIALRTQKAPIVGKHTAYIYFEAKKALMEYRPGQENVPGKRVKGGTLFFRKRVWKQVKFPEDTIGGSDAKWAKKCRRAGYTVYYVSKKNYVCIRRENIQSHTQKRDTEEYMRNCKLVTYTDDFIPYTTVTIPDEGTRREEYNSLSNVSI</sequence>
<dbReference type="SUPFAM" id="SSF53448">
    <property type="entry name" value="Nucleotide-diphospho-sugar transferases"/>
    <property type="match status" value="1"/>
</dbReference>
<dbReference type="RefSeq" id="WP_274360074.1">
    <property type="nucleotide sequence ID" value="NZ_CP118103.1"/>
</dbReference>
<dbReference type="Proteomes" id="UP001220962">
    <property type="component" value="Plasmid unnamed2"/>
</dbReference>
<dbReference type="AlphaFoldDB" id="A0AAX3N833"/>
<evidence type="ECO:0000259" key="1">
    <source>
        <dbReference type="Pfam" id="PF00535"/>
    </source>
</evidence>
<accession>A0AAX3N833</accession>
<geneLocation type="plasmid" evidence="2 3">
    <name>unnamed2</name>
</geneLocation>
<dbReference type="Pfam" id="PF00535">
    <property type="entry name" value="Glycos_transf_2"/>
    <property type="match status" value="1"/>
</dbReference>
<feature type="domain" description="Glycosyltransferase 2-like" evidence="1">
    <location>
        <begin position="4"/>
        <end position="123"/>
    </location>
</feature>
<organism evidence="2 3">
    <name type="scientific">Paenibacillus urinalis</name>
    <dbReference type="NCBI Taxonomy" id="521520"/>
    <lineage>
        <taxon>Bacteria</taxon>
        <taxon>Bacillati</taxon>
        <taxon>Bacillota</taxon>
        <taxon>Bacilli</taxon>
        <taxon>Bacillales</taxon>
        <taxon>Paenibacillaceae</taxon>
        <taxon>Paenibacillus</taxon>
    </lineage>
</organism>
<protein>
    <submittedName>
        <fullName evidence="2">Glycosyltransferase family A protein</fullName>
    </submittedName>
</protein>
<dbReference type="CDD" id="cd00761">
    <property type="entry name" value="Glyco_tranf_GTA_type"/>
    <property type="match status" value="1"/>
</dbReference>
<dbReference type="EMBL" id="CP118103">
    <property type="protein sequence ID" value="WDH85471.1"/>
    <property type="molecule type" value="Genomic_DNA"/>
</dbReference>
<evidence type="ECO:0000313" key="3">
    <source>
        <dbReference type="Proteomes" id="UP001220962"/>
    </source>
</evidence>
<proteinExistence type="predicted"/>
<gene>
    <name evidence="2" type="ORF">PUW23_26585</name>
</gene>
<keyword evidence="2" id="KW-0614">Plasmid</keyword>
<dbReference type="Gene3D" id="3.90.550.10">
    <property type="entry name" value="Spore Coat Polysaccharide Biosynthesis Protein SpsA, Chain A"/>
    <property type="match status" value="1"/>
</dbReference>
<dbReference type="InterPro" id="IPR029044">
    <property type="entry name" value="Nucleotide-diphossugar_trans"/>
</dbReference>
<name>A0AAX3N833_9BACL</name>
<reference evidence="2" key="1">
    <citation type="submission" date="2023-02" db="EMBL/GenBank/DDBJ databases">
        <title>Pathogen: clinical or host-associated sample.</title>
        <authorList>
            <person name="Hergert J."/>
            <person name="Casey R."/>
            <person name="Wagner J."/>
            <person name="Young E.L."/>
            <person name="Oakeson K.F."/>
        </authorList>
    </citation>
    <scope>NUCLEOTIDE SEQUENCE</scope>
    <source>
        <strain evidence="2">2022CK-00830</strain>
        <plasmid evidence="2">unnamed2</plasmid>
    </source>
</reference>
<evidence type="ECO:0000313" key="2">
    <source>
        <dbReference type="EMBL" id="WDH85471.1"/>
    </source>
</evidence>